<organism evidence="3 4">
    <name type="scientific">Dillenia turbinata</name>
    <dbReference type="NCBI Taxonomy" id="194707"/>
    <lineage>
        <taxon>Eukaryota</taxon>
        <taxon>Viridiplantae</taxon>
        <taxon>Streptophyta</taxon>
        <taxon>Embryophyta</taxon>
        <taxon>Tracheophyta</taxon>
        <taxon>Spermatophyta</taxon>
        <taxon>Magnoliopsida</taxon>
        <taxon>eudicotyledons</taxon>
        <taxon>Gunneridae</taxon>
        <taxon>Pentapetalae</taxon>
        <taxon>Dilleniales</taxon>
        <taxon>Dilleniaceae</taxon>
        <taxon>Dillenia</taxon>
    </lineage>
</organism>
<keyword evidence="1" id="KW-0808">Transferase</keyword>
<dbReference type="InterPro" id="IPR046341">
    <property type="entry name" value="SET_dom_sf"/>
</dbReference>
<comment type="caution">
    <text evidence="3">The sequence shown here is derived from an EMBL/GenBank/DDBJ whole genome shotgun (WGS) entry which is preliminary data.</text>
</comment>
<keyword evidence="4" id="KW-1185">Reference proteome</keyword>
<name>A0AAN8UZF5_9MAGN</name>
<dbReference type="PANTHER" id="PTHR13271:SF34">
    <property type="entry name" value="N-LYSINE METHYLTRANSFERASE SETD6"/>
    <property type="match status" value="1"/>
</dbReference>
<dbReference type="EMBL" id="JBAMMX010000017">
    <property type="protein sequence ID" value="KAK6923634.1"/>
    <property type="molecule type" value="Genomic_DNA"/>
</dbReference>
<accession>A0AAN8UZF5</accession>
<dbReference type="SUPFAM" id="SSF82199">
    <property type="entry name" value="SET domain"/>
    <property type="match status" value="2"/>
</dbReference>
<dbReference type="GO" id="GO:0005634">
    <property type="term" value="C:nucleus"/>
    <property type="evidence" value="ECO:0007669"/>
    <property type="project" value="UniProtKB-SubCell"/>
</dbReference>
<evidence type="ECO:0000256" key="1">
    <source>
        <dbReference type="PIRNR" id="PIRNR011771"/>
    </source>
</evidence>
<evidence type="ECO:0000313" key="3">
    <source>
        <dbReference type="EMBL" id="KAK6923634.1"/>
    </source>
</evidence>
<feature type="region of interest" description="Disordered" evidence="2">
    <location>
        <begin position="214"/>
        <end position="262"/>
    </location>
</feature>
<dbReference type="PANTHER" id="PTHR13271">
    <property type="entry name" value="UNCHARACTERIZED PUTATIVE METHYLTRANSFERASE"/>
    <property type="match status" value="1"/>
</dbReference>
<feature type="compositionally biased region" description="Basic and acidic residues" evidence="2">
    <location>
        <begin position="243"/>
        <end position="252"/>
    </location>
</feature>
<proteinExistence type="inferred from homology"/>
<sequence length="503" mass="56341">MYRRVRVFKRWMKSQGIDVSDALHLTDTEAEGISVRALCDLNEGDLVATIPKQSCLTMKTSAARPLIESAGLDGALGLSFAVMYERSLGEQSQWAGYLQLLPEFECLPLLWSPFEIDTLLSGTELHKIVKEDKGHIKEDWKACIMPLVGSADLHLDSRYFGVEQYFAAKSLVASRSFEIDDFHGFGMVPFADLFNHRTGDEDVHFTCISSHDDNGINDEQNNDKSVGATDEDLEESSFSGKRGASDGDEKSSHSGSDLQSSLDMDDDSMVLEMIIIKHVKAGAEVFNTYGLMGNSALLHRYGFTELENKYDIVNIDLELILKWCTSRFSSRYARARLLLWRRLGYSGCVSQNSEYFEISYQGEPQIELLLLLYVMLLPDEAYQVVDISASVEGNADACKSTTSEGDSQVLLGITKMSKDLLLTVNVREALLELADIRDHLYGPNSIEDDVDRLNRCCGTRERKMYHSLVLRVSERGILKKLKNYAATCAVHSLKGARKKMKSH</sequence>
<feature type="compositionally biased region" description="Low complexity" evidence="2">
    <location>
        <begin position="253"/>
        <end position="262"/>
    </location>
</feature>
<comment type="subcellular location">
    <subcellularLocation>
        <location evidence="1">Nucleus</location>
    </subcellularLocation>
</comment>
<gene>
    <name evidence="3" type="ORF">RJ641_009834</name>
</gene>
<keyword evidence="1" id="KW-0539">Nucleus</keyword>
<dbReference type="GO" id="GO:0032259">
    <property type="term" value="P:methylation"/>
    <property type="evidence" value="ECO:0007669"/>
    <property type="project" value="UniProtKB-KW"/>
</dbReference>
<protein>
    <recommendedName>
        <fullName evidence="1">N-lysine methyltransferase</fullName>
        <ecNumber evidence="1">2.1.1.-</ecNumber>
    </recommendedName>
</protein>
<comment type="function">
    <text evidence="1">Protein-lysine N-methyltransferase.</text>
</comment>
<dbReference type="PIRSF" id="PIRSF011771">
    <property type="entry name" value="RMS1_SET"/>
    <property type="match status" value="1"/>
</dbReference>
<dbReference type="GO" id="GO:0016279">
    <property type="term" value="F:protein-lysine N-methyltransferase activity"/>
    <property type="evidence" value="ECO:0007669"/>
    <property type="project" value="UniProtKB-UniRule"/>
</dbReference>
<dbReference type="Proteomes" id="UP001370490">
    <property type="component" value="Unassembled WGS sequence"/>
</dbReference>
<dbReference type="EC" id="2.1.1.-" evidence="1"/>
<dbReference type="InterPro" id="IPR011383">
    <property type="entry name" value="N-lys_methylase_SETD6"/>
</dbReference>
<dbReference type="Gene3D" id="3.90.1410.10">
    <property type="entry name" value="set domain protein methyltransferase, domain 1"/>
    <property type="match status" value="2"/>
</dbReference>
<evidence type="ECO:0000313" key="4">
    <source>
        <dbReference type="Proteomes" id="UP001370490"/>
    </source>
</evidence>
<comment type="similarity">
    <text evidence="1">Belongs to the class V-like SAM-binding methyltransferase superfamily. Histone-lysine methyltransferase family. SETD6 subfamily.</text>
</comment>
<keyword evidence="1" id="KW-0489">Methyltransferase</keyword>
<evidence type="ECO:0000256" key="2">
    <source>
        <dbReference type="SAM" id="MobiDB-lite"/>
    </source>
</evidence>
<dbReference type="AlphaFoldDB" id="A0AAN8UZF5"/>
<dbReference type="CDD" id="cd10527">
    <property type="entry name" value="SET_LSMT"/>
    <property type="match status" value="1"/>
</dbReference>
<dbReference type="InterPro" id="IPR050600">
    <property type="entry name" value="SETD3_SETD6_MTase"/>
</dbReference>
<reference evidence="3 4" key="1">
    <citation type="submission" date="2023-12" db="EMBL/GenBank/DDBJ databases">
        <title>A high-quality genome assembly for Dillenia turbinata (Dilleniales).</title>
        <authorList>
            <person name="Chanderbali A."/>
        </authorList>
    </citation>
    <scope>NUCLEOTIDE SEQUENCE [LARGE SCALE GENOMIC DNA]</scope>
    <source>
        <strain evidence="3">LSX21</strain>
        <tissue evidence="3">Leaf</tissue>
    </source>
</reference>
<keyword evidence="1" id="KW-0949">S-adenosyl-L-methionine</keyword>